<feature type="chain" id="PRO_5047173777" evidence="1">
    <location>
        <begin position="23"/>
        <end position="336"/>
    </location>
</feature>
<dbReference type="InterPro" id="IPR009343">
    <property type="entry name" value="DUF1002"/>
</dbReference>
<dbReference type="EMBL" id="JAIPME010000002">
    <property type="protein sequence ID" value="MBZ2386025.1"/>
    <property type="molecule type" value="Genomic_DNA"/>
</dbReference>
<dbReference type="Pfam" id="PF06207">
    <property type="entry name" value="DUF1002"/>
    <property type="match status" value="1"/>
</dbReference>
<evidence type="ECO:0000313" key="2">
    <source>
        <dbReference type="EMBL" id="MBZ2386025.1"/>
    </source>
</evidence>
<dbReference type="Proteomes" id="UP000734271">
    <property type="component" value="Unassembled WGS sequence"/>
</dbReference>
<keyword evidence="1" id="KW-0732">Signal</keyword>
<proteinExistence type="predicted"/>
<organism evidence="2 3">
    <name type="scientific">Anaerococcus murdochii</name>
    <dbReference type="NCBI Taxonomy" id="411577"/>
    <lineage>
        <taxon>Bacteria</taxon>
        <taxon>Bacillati</taxon>
        <taxon>Bacillota</taxon>
        <taxon>Tissierellia</taxon>
        <taxon>Tissierellales</taxon>
        <taxon>Peptoniphilaceae</taxon>
        <taxon>Anaerococcus</taxon>
    </lineage>
</organism>
<feature type="signal peptide" evidence="1">
    <location>
        <begin position="1"/>
        <end position="22"/>
    </location>
</feature>
<reference evidence="2 3" key="1">
    <citation type="submission" date="2021-08" db="EMBL/GenBank/DDBJ databases">
        <title>FDA dAtabase for Regulatory Grade micrObial Sequences (FDA-ARGOS): Supporting development and validation of Infectious Disease Dx tests.</title>
        <authorList>
            <person name="Sproer C."/>
            <person name="Gronow S."/>
            <person name="Severitt S."/>
            <person name="Schroder I."/>
            <person name="Tallon L."/>
            <person name="Sadzewicz L."/>
            <person name="Zhao X."/>
            <person name="Boylan J."/>
            <person name="Ott S."/>
            <person name="Bowen H."/>
            <person name="Vavikolanu K."/>
            <person name="Hazen T."/>
            <person name="Aluvathingal J."/>
            <person name="Nadendla S."/>
            <person name="Lowell S."/>
            <person name="Myers T."/>
            <person name="Yan Y."/>
            <person name="Sichtig H."/>
        </authorList>
    </citation>
    <scope>NUCLEOTIDE SEQUENCE [LARGE SCALE GENOMIC DNA]</scope>
    <source>
        <strain evidence="2 3">FDAARGOS_1460</strain>
    </source>
</reference>
<comment type="caution">
    <text evidence="2">The sequence shown here is derived from an EMBL/GenBank/DDBJ whole genome shotgun (WGS) entry which is preliminary data.</text>
</comment>
<evidence type="ECO:0000313" key="3">
    <source>
        <dbReference type="Proteomes" id="UP000734271"/>
    </source>
</evidence>
<accession>A0ABS7SWV3</accession>
<evidence type="ECO:0000256" key="1">
    <source>
        <dbReference type="SAM" id="SignalP"/>
    </source>
</evidence>
<gene>
    <name evidence="2" type="ORF">K8P03_01730</name>
</gene>
<keyword evidence="3" id="KW-1185">Reference proteome</keyword>
<name>A0ABS7SWV3_9FIRM</name>
<sequence length="336" mass="37007">MKKRIFGLVIGFSLVLSNLALAAGFDKNKDDVIYGVALNDQQRNIVDNAVGIDARELNVGTVNGADLKKYLGYGTDDYNMISSIVVKRLEKGSGIRVMIKTPGNINQITEAQYTNAAITAGITDAEICVASPKPVTGESALVGVYKSEELHGENLDPERTKTAQDELKTVIEVSKENEDNPQFDSKKLDAAVIEVKQNLADYKEKNGETASEEQIGTYVINALKNVDMDKVLSENNINVLVNYFSSYQNTSAIDSKEVKDNLFKLAKDIGGKAGKFYEDNKDSINKFAKDNKENFEKIAKDAKDSGLLDKFINFLKDVFNSIISVFNKEADNSNNQ</sequence>
<dbReference type="RefSeq" id="WP_223417864.1">
    <property type="nucleotide sequence ID" value="NZ_JAIPME010000002.1"/>
</dbReference>
<protein>
    <submittedName>
        <fullName evidence="2">DUF1002 domain-containing protein</fullName>
    </submittedName>
</protein>